<evidence type="ECO:0000256" key="1">
    <source>
        <dbReference type="SAM" id="MobiDB-lite"/>
    </source>
</evidence>
<name>A0A1G2SIN5_9BACT</name>
<sequence>MNRATNQSGYVGVLMVLIGTSILVFMMAKVYLTPSNTTSELQPNSADGTTPTTQYQRQRATIDKAADIANQQAEKSAETNLILESI</sequence>
<dbReference type="AlphaFoldDB" id="A0A1G2SIN5"/>
<gene>
    <name evidence="3" type="ORF">A2937_03350</name>
</gene>
<feature type="transmembrane region" description="Helical" evidence="2">
    <location>
        <begin position="12"/>
        <end position="32"/>
    </location>
</feature>
<protein>
    <submittedName>
        <fullName evidence="3">Uncharacterized protein</fullName>
    </submittedName>
</protein>
<accession>A0A1G2SIN5</accession>
<organism evidence="3 4">
    <name type="scientific">Candidatus Yonathbacteria bacterium RIFCSPLOWO2_01_FULL_47_33b</name>
    <dbReference type="NCBI Taxonomy" id="1802727"/>
    <lineage>
        <taxon>Bacteria</taxon>
        <taxon>Candidatus Yonathiibacteriota</taxon>
    </lineage>
</organism>
<proteinExistence type="predicted"/>
<comment type="caution">
    <text evidence="3">The sequence shown here is derived from an EMBL/GenBank/DDBJ whole genome shotgun (WGS) entry which is preliminary data.</text>
</comment>
<reference evidence="3 4" key="1">
    <citation type="journal article" date="2016" name="Nat. Commun.">
        <title>Thousands of microbial genomes shed light on interconnected biogeochemical processes in an aquifer system.</title>
        <authorList>
            <person name="Anantharaman K."/>
            <person name="Brown C.T."/>
            <person name="Hug L.A."/>
            <person name="Sharon I."/>
            <person name="Castelle C.J."/>
            <person name="Probst A.J."/>
            <person name="Thomas B.C."/>
            <person name="Singh A."/>
            <person name="Wilkins M.J."/>
            <person name="Karaoz U."/>
            <person name="Brodie E.L."/>
            <person name="Williams K.H."/>
            <person name="Hubbard S.S."/>
            <person name="Banfield J.F."/>
        </authorList>
    </citation>
    <scope>NUCLEOTIDE SEQUENCE [LARGE SCALE GENOMIC DNA]</scope>
</reference>
<keyword evidence="2" id="KW-1133">Transmembrane helix</keyword>
<evidence type="ECO:0000313" key="3">
    <source>
        <dbReference type="EMBL" id="OHA84261.1"/>
    </source>
</evidence>
<dbReference type="EMBL" id="MHUW01000003">
    <property type="protein sequence ID" value="OHA84261.1"/>
    <property type="molecule type" value="Genomic_DNA"/>
</dbReference>
<keyword evidence="2" id="KW-0812">Transmembrane</keyword>
<evidence type="ECO:0000256" key="2">
    <source>
        <dbReference type="SAM" id="Phobius"/>
    </source>
</evidence>
<evidence type="ECO:0000313" key="4">
    <source>
        <dbReference type="Proteomes" id="UP000177987"/>
    </source>
</evidence>
<feature type="region of interest" description="Disordered" evidence="1">
    <location>
        <begin position="36"/>
        <end position="55"/>
    </location>
</feature>
<keyword evidence="2" id="KW-0472">Membrane</keyword>
<dbReference type="Proteomes" id="UP000177987">
    <property type="component" value="Unassembled WGS sequence"/>
</dbReference>